<dbReference type="InterPro" id="IPR036735">
    <property type="entry name" value="NGN_dom_sf"/>
</dbReference>
<dbReference type="InterPro" id="IPR008991">
    <property type="entry name" value="Translation_prot_SH3-like_sf"/>
</dbReference>
<dbReference type="AlphaFoldDB" id="A0AAT9F9G8"/>
<dbReference type="KEGG" id="mcm:MCAL160_1040"/>
<reference evidence="9" key="4">
    <citation type="submission" date="2024-06" db="EMBL/GenBank/DDBJ databases">
        <authorList>
            <consortium name="Mycoplasma californicum genome sequencing consortium"/>
            <person name="Hata E."/>
            <person name="Tanaka K."/>
            <person name="Tamamura Y."/>
        </authorList>
    </citation>
    <scope>NUCLEOTIDE SEQUENCE</scope>
    <source>
        <strain evidence="9">HAZ160_1</strain>
    </source>
</reference>
<proteinExistence type="inferred from homology"/>
<evidence type="ECO:0000256" key="4">
    <source>
        <dbReference type="ARBA" id="ARBA00023163"/>
    </source>
</evidence>
<dbReference type="GO" id="GO:0006353">
    <property type="term" value="P:DNA-templated transcription termination"/>
    <property type="evidence" value="ECO:0007669"/>
    <property type="project" value="UniProtKB-UniRule"/>
</dbReference>
<dbReference type="Pfam" id="PF00467">
    <property type="entry name" value="KOW"/>
    <property type="match status" value="1"/>
</dbReference>
<keyword evidence="3 5" id="KW-0805">Transcription regulation</keyword>
<dbReference type="SUPFAM" id="SSF50104">
    <property type="entry name" value="Translation proteins SH3-like domain"/>
    <property type="match status" value="1"/>
</dbReference>
<dbReference type="Gene3D" id="3.30.70.940">
    <property type="entry name" value="NusG, N-terminal domain"/>
    <property type="match status" value="1"/>
</dbReference>
<evidence type="ECO:0000256" key="2">
    <source>
        <dbReference type="ARBA" id="ARBA00022814"/>
    </source>
</evidence>
<reference evidence="9" key="2">
    <citation type="journal article" date="2014" name="Genome Announc.">
        <title>Complete Genome Sequence of Mycoplasma californicum Strain HAZ160_1 from Bovine Mastitic Milk in Japan.</title>
        <authorList>
            <person name="Hata E."/>
            <person name="Murakami K."/>
        </authorList>
    </citation>
    <scope>NUCLEOTIDE SEQUENCE</scope>
    <source>
        <strain evidence="9">HAZ160_1</strain>
    </source>
</reference>
<dbReference type="InterPro" id="IPR047050">
    <property type="entry name" value="NGN"/>
</dbReference>
<dbReference type="SMART" id="SM00739">
    <property type="entry name" value="KOW"/>
    <property type="match status" value="1"/>
</dbReference>
<dbReference type="RefSeq" id="WP_051604525.1">
    <property type="nucleotide sequence ID" value="NZ_AP013353.1"/>
</dbReference>
<dbReference type="InterPro" id="IPR005824">
    <property type="entry name" value="KOW"/>
</dbReference>
<dbReference type="GO" id="GO:0031564">
    <property type="term" value="P:transcription antitermination"/>
    <property type="evidence" value="ECO:0007669"/>
    <property type="project" value="UniProtKB-UniRule"/>
</dbReference>
<protein>
    <recommendedName>
        <fullName evidence="5 6">Transcription termination/antitermination protein NusG</fullName>
    </recommendedName>
</protein>
<feature type="domain" description="NusG-like N-terminal" evidence="7">
    <location>
        <begin position="16"/>
        <end position="141"/>
    </location>
</feature>
<keyword evidence="2 5" id="KW-0889">Transcription antitermination</keyword>
<dbReference type="HAMAP" id="MF_00948">
    <property type="entry name" value="NusG"/>
    <property type="match status" value="1"/>
</dbReference>
<evidence type="ECO:0000256" key="5">
    <source>
        <dbReference type="HAMAP-Rule" id="MF_00948"/>
    </source>
</evidence>
<dbReference type="InterPro" id="IPR014722">
    <property type="entry name" value="Rib_uL2_dom2"/>
</dbReference>
<dbReference type="EMBL" id="AP013353">
    <property type="protein sequence ID" value="BAP01339.1"/>
    <property type="molecule type" value="Genomic_DNA"/>
</dbReference>
<dbReference type="PANTHER" id="PTHR30265:SF2">
    <property type="entry name" value="TRANSCRIPTION TERMINATION_ANTITERMINATION PROTEIN NUSG"/>
    <property type="match status" value="1"/>
</dbReference>
<dbReference type="SMART" id="SM00738">
    <property type="entry name" value="NGN"/>
    <property type="match status" value="1"/>
</dbReference>
<gene>
    <name evidence="5 9" type="primary">nusG</name>
    <name evidence="9" type="ORF">MCAL160_1040</name>
</gene>
<dbReference type="NCBIfam" id="TIGR01956">
    <property type="entry name" value="NusG_myco"/>
    <property type="match status" value="1"/>
</dbReference>
<keyword evidence="1 5" id="KW-0806">Transcription termination</keyword>
<organism evidence="9">
    <name type="scientific">Mycoplasmopsis californica HAZ160_1</name>
    <dbReference type="NCBI Taxonomy" id="1397850"/>
    <lineage>
        <taxon>Bacteria</taxon>
        <taxon>Bacillati</taxon>
        <taxon>Mycoplasmatota</taxon>
        <taxon>Mycoplasmoidales</taxon>
        <taxon>Metamycoplasmataceae</taxon>
        <taxon>Mycoplasmopsis</taxon>
    </lineage>
</organism>
<comment type="function">
    <text evidence="5">Participates in transcription elongation, termination and antitermination.</text>
</comment>
<reference evidence="9" key="1">
    <citation type="journal article" date="2014" name="Appl. Environ. Microbiol.">
        <title>Molecular Epidemiology of Cases of Mycoplasma californicum Infection in Japan.</title>
        <authorList>
            <person name="Hata E."/>
            <person name="Suzuki K."/>
            <person name="Hanyu H."/>
            <person name="Itoh M."/>
            <person name="Higuchi H."/>
            <person name="Kobayashi H."/>
        </authorList>
    </citation>
    <scope>NUCLEOTIDE SEQUENCE</scope>
    <source>
        <strain evidence="9">HAZ160_1</strain>
    </source>
</reference>
<dbReference type="GO" id="GO:0006354">
    <property type="term" value="P:DNA-templated transcription elongation"/>
    <property type="evidence" value="ECO:0007669"/>
    <property type="project" value="UniProtKB-UniRule"/>
</dbReference>
<dbReference type="InterPro" id="IPR001062">
    <property type="entry name" value="Transcrpt_antiterm_NusG"/>
</dbReference>
<evidence type="ECO:0000259" key="7">
    <source>
        <dbReference type="SMART" id="SM00738"/>
    </source>
</evidence>
<comment type="similarity">
    <text evidence="5">Belongs to the NusG family.</text>
</comment>
<reference evidence="9" key="3">
    <citation type="journal article" date="2019" name="Vet. Microbiol.">
        <title>Mutations associated with change of susceptibility to lincosamides and/or macrolides in field and laboratory-derived Mycoplasma californicum strains in Japan, and development of a rapid detection method for these mutations.</title>
        <authorList>
            <person name="Hata E."/>
            <person name="Nagai K."/>
            <person name="Murakami K."/>
        </authorList>
    </citation>
    <scope>NUCLEOTIDE SEQUENCE</scope>
    <source>
        <strain evidence="9">HAZ160_1</strain>
    </source>
</reference>
<dbReference type="GO" id="GO:0005829">
    <property type="term" value="C:cytosol"/>
    <property type="evidence" value="ECO:0007669"/>
    <property type="project" value="TreeGrafter"/>
</dbReference>
<dbReference type="CDD" id="cd06091">
    <property type="entry name" value="KOW_NusG"/>
    <property type="match status" value="1"/>
</dbReference>
<evidence type="ECO:0000256" key="1">
    <source>
        <dbReference type="ARBA" id="ARBA00022472"/>
    </source>
</evidence>
<evidence type="ECO:0000313" key="9">
    <source>
        <dbReference type="EMBL" id="BAP01339.1"/>
    </source>
</evidence>
<dbReference type="PANTHER" id="PTHR30265">
    <property type="entry name" value="RHO-INTERACTING TRANSCRIPTION TERMINATION FACTOR NUSG"/>
    <property type="match status" value="1"/>
</dbReference>
<evidence type="ECO:0000256" key="3">
    <source>
        <dbReference type="ARBA" id="ARBA00023015"/>
    </source>
</evidence>
<dbReference type="InterPro" id="IPR010216">
    <property type="entry name" value="Transcrpt_antiterm_NusG_myco"/>
</dbReference>
<evidence type="ECO:0000259" key="8">
    <source>
        <dbReference type="SMART" id="SM00739"/>
    </source>
</evidence>
<dbReference type="Pfam" id="PF02357">
    <property type="entry name" value="NusG"/>
    <property type="match status" value="1"/>
</dbReference>
<feature type="domain" description="KOW" evidence="8">
    <location>
        <begin position="156"/>
        <end position="183"/>
    </location>
</feature>
<sequence>MDNQIEQNITPQDEKKFLWYMISTVSGKEDIVVESLKNRIISEQVDDCFDNNATPDGAFKIFKKPSLSAKEAEKKLNGEPYTIKMINMYSGYIFIHMYMSDEAWFVVRNTQYVTGLIGSSGKGAKPTPVTNREIRKCFESEQKMLDDFNAGKLETKFAVGEIVEIIGGPFKGQSGKVIDADDTRKIVSVEVEYFGRNVPTDFEYDVIKSQEK</sequence>
<dbReference type="SUPFAM" id="SSF82679">
    <property type="entry name" value="N-utilization substance G protein NusG, N-terminal domain"/>
    <property type="match status" value="1"/>
</dbReference>
<evidence type="ECO:0000256" key="6">
    <source>
        <dbReference type="NCBIfam" id="TIGR01956"/>
    </source>
</evidence>
<accession>A0AAT9F9G8</accession>
<dbReference type="Gene3D" id="2.30.30.30">
    <property type="match status" value="1"/>
</dbReference>
<dbReference type="InterPro" id="IPR043425">
    <property type="entry name" value="NusG-like"/>
</dbReference>
<dbReference type="InterPro" id="IPR006645">
    <property type="entry name" value="NGN-like_dom"/>
</dbReference>
<dbReference type="CDD" id="cd09891">
    <property type="entry name" value="NGN_Bact_1"/>
    <property type="match status" value="1"/>
</dbReference>
<name>A0AAT9F9G8_9BACT</name>
<dbReference type="GO" id="GO:0032784">
    <property type="term" value="P:regulation of DNA-templated transcription elongation"/>
    <property type="evidence" value="ECO:0007669"/>
    <property type="project" value="InterPro"/>
</dbReference>
<keyword evidence="4 5" id="KW-0804">Transcription</keyword>